<name>A0A2N5V5H0_9BASI</name>
<gene>
    <name evidence="2" type="ORF">PCASD_04550</name>
</gene>
<dbReference type="Proteomes" id="UP000235392">
    <property type="component" value="Unassembled WGS sequence"/>
</dbReference>
<feature type="compositionally biased region" description="Low complexity" evidence="1">
    <location>
        <begin position="239"/>
        <end position="258"/>
    </location>
</feature>
<proteinExistence type="predicted"/>
<dbReference type="PANTHER" id="PTHR47501:SF5">
    <property type="entry name" value="HAT C-TERMINAL DIMERISATION DOMAIN-CONTAINING PROTEIN"/>
    <property type="match status" value="1"/>
</dbReference>
<reference evidence="2 3" key="1">
    <citation type="submission" date="2017-11" db="EMBL/GenBank/DDBJ databases">
        <title>De novo assembly and phasing of dikaryotic genomes from two isolates of Puccinia coronata f. sp. avenae, the causal agent of oat crown rust.</title>
        <authorList>
            <person name="Miller M.E."/>
            <person name="Zhang Y."/>
            <person name="Omidvar V."/>
            <person name="Sperschneider J."/>
            <person name="Schwessinger B."/>
            <person name="Raley C."/>
            <person name="Palmer J.M."/>
            <person name="Garnica D."/>
            <person name="Upadhyaya N."/>
            <person name="Rathjen J."/>
            <person name="Taylor J.M."/>
            <person name="Park R.F."/>
            <person name="Dodds P.N."/>
            <person name="Hirsch C.D."/>
            <person name="Kianian S.F."/>
            <person name="Figueroa M."/>
        </authorList>
    </citation>
    <scope>NUCLEOTIDE SEQUENCE [LARGE SCALE GENOMIC DNA]</scope>
    <source>
        <strain evidence="2">12SD80</strain>
    </source>
</reference>
<evidence type="ECO:0008006" key="4">
    <source>
        <dbReference type="Google" id="ProtNLM"/>
    </source>
</evidence>
<evidence type="ECO:0000256" key="1">
    <source>
        <dbReference type="SAM" id="MobiDB-lite"/>
    </source>
</evidence>
<evidence type="ECO:0000313" key="2">
    <source>
        <dbReference type="EMBL" id="PLW45146.1"/>
    </source>
</evidence>
<dbReference type="EMBL" id="PGCI01000051">
    <property type="protein sequence ID" value="PLW45146.1"/>
    <property type="molecule type" value="Genomic_DNA"/>
</dbReference>
<feature type="region of interest" description="Disordered" evidence="1">
    <location>
        <begin position="201"/>
        <end position="263"/>
    </location>
</feature>
<accession>A0A2N5V5H0</accession>
<evidence type="ECO:0000313" key="3">
    <source>
        <dbReference type="Proteomes" id="UP000235392"/>
    </source>
</evidence>
<dbReference type="AlphaFoldDB" id="A0A2N5V5H0"/>
<dbReference type="PANTHER" id="PTHR47501">
    <property type="entry name" value="TRANSPOSASE-RELATED"/>
    <property type="match status" value="1"/>
</dbReference>
<protein>
    <recommendedName>
        <fullName evidence="4">hAT-like transposase RNase-H fold domain-containing protein</fullName>
    </recommendedName>
</protein>
<sequence>MMWQIRQELPWSRIEDPMLRAAFAYSNRKSNLYGRRWSAEKAKGLYSMLKSNVFQELNDLNTKFTLVHDVWTTKGNRFAFIRAAVAYINNDWKDVVQHLVFKMLPWRHTTDSGSNNNTMAASMYDLIHKNNLNEDYIESAKLEEAGWDPKTMHVRCFCHKLALVVNAGLKALSLETLPPGKAKESVLGFFPVLGKLIDEEEPEESKEISPVEKTVPHVKDYDAGSKSDYGNADEEVKGNPIYSDNDSDDPNSISQPQPAKHAWSTRLQELTQKLEVVVKQITRSAAQRAHFQRTAEKLNIKVAPLIAALPEKLARMAASKFLSDAAIQLKLKRAPPSELLTHSNSAAQAFGHQV</sequence>
<organism evidence="2 3">
    <name type="scientific">Puccinia coronata f. sp. avenae</name>
    <dbReference type="NCBI Taxonomy" id="200324"/>
    <lineage>
        <taxon>Eukaryota</taxon>
        <taxon>Fungi</taxon>
        <taxon>Dikarya</taxon>
        <taxon>Basidiomycota</taxon>
        <taxon>Pucciniomycotina</taxon>
        <taxon>Pucciniomycetes</taxon>
        <taxon>Pucciniales</taxon>
        <taxon>Pucciniaceae</taxon>
        <taxon>Puccinia</taxon>
    </lineage>
</organism>
<feature type="compositionally biased region" description="Basic and acidic residues" evidence="1">
    <location>
        <begin position="205"/>
        <end position="225"/>
    </location>
</feature>
<comment type="caution">
    <text evidence="2">The sequence shown here is derived from an EMBL/GenBank/DDBJ whole genome shotgun (WGS) entry which is preliminary data.</text>
</comment>